<dbReference type="InterPro" id="IPR018641">
    <property type="entry name" value="Trfase_1_rSAM/seldom-assoc"/>
</dbReference>
<dbReference type="OrthoDB" id="9810303at2"/>
<dbReference type="NCBIfam" id="TIGR04282">
    <property type="entry name" value="glyco_like_cofC"/>
    <property type="match status" value="1"/>
</dbReference>
<dbReference type="EMBL" id="FNNG01000018">
    <property type="protein sequence ID" value="SDX73901.1"/>
    <property type="molecule type" value="Genomic_DNA"/>
</dbReference>
<sequence>MEALILMTRIPIPGQTKTRLMDIFTGEECAEIHRCFLLDLFSMFGYIKEDVDIFLSYTPDGSLNILEEILPDYIRTFPQRGDNLGKRMENAINKVLNMGYKKVILIGSDIPSIQPEDVMEGFEILDDNDLCLGTTFDGGYYLIGMKKLYKEIFDDSIKWGRKTVLEGTMQIANNLGLRVGLATKHMDIDTMEDIIRFKEKINSGYFTGKILPKHTVAYLEKHRGEIKYVER</sequence>
<gene>
    <name evidence="1" type="ORF">SAMN05660923_02833</name>
</gene>
<dbReference type="PANTHER" id="PTHR36529">
    <property type="entry name" value="SLL1095 PROTEIN"/>
    <property type="match status" value="1"/>
</dbReference>
<dbReference type="InterPro" id="IPR029044">
    <property type="entry name" value="Nucleotide-diphossugar_trans"/>
</dbReference>
<name>A0A1H3E5E1_9FIRM</name>
<evidence type="ECO:0008006" key="3">
    <source>
        <dbReference type="Google" id="ProtNLM"/>
    </source>
</evidence>
<protein>
    <recommendedName>
        <fullName evidence="3">Glycosyltransferase</fullName>
    </recommendedName>
</protein>
<dbReference type="Proteomes" id="UP000198828">
    <property type="component" value="Unassembled WGS sequence"/>
</dbReference>
<reference evidence="1 2" key="1">
    <citation type="submission" date="2016-10" db="EMBL/GenBank/DDBJ databases">
        <authorList>
            <person name="de Groot N.N."/>
        </authorList>
    </citation>
    <scope>NUCLEOTIDE SEQUENCE [LARGE SCALE GENOMIC DNA]</scope>
    <source>
        <strain evidence="1 2">DSM 23310</strain>
    </source>
</reference>
<keyword evidence="2" id="KW-1185">Reference proteome</keyword>
<dbReference type="AlphaFoldDB" id="A0A1H3E5E1"/>
<evidence type="ECO:0000313" key="2">
    <source>
        <dbReference type="Proteomes" id="UP000198828"/>
    </source>
</evidence>
<dbReference type="Pfam" id="PF09837">
    <property type="entry name" value="DUF2064"/>
    <property type="match status" value="1"/>
</dbReference>
<proteinExistence type="predicted"/>
<evidence type="ECO:0000313" key="1">
    <source>
        <dbReference type="EMBL" id="SDX73901.1"/>
    </source>
</evidence>
<accession>A0A1H3E5E1</accession>
<dbReference type="Gene3D" id="3.90.550.10">
    <property type="entry name" value="Spore Coat Polysaccharide Biosynthesis Protein SpsA, Chain A"/>
    <property type="match status" value="1"/>
</dbReference>
<dbReference type="PANTHER" id="PTHR36529:SF1">
    <property type="entry name" value="GLYCOSYLTRANSFERASE"/>
    <property type="match status" value="1"/>
</dbReference>
<dbReference type="RefSeq" id="WP_093754781.1">
    <property type="nucleotide sequence ID" value="NZ_BSYN01000001.1"/>
</dbReference>
<organism evidence="1 2">
    <name type="scientific">Tepidimicrobium xylanilyticum</name>
    <dbReference type="NCBI Taxonomy" id="1123352"/>
    <lineage>
        <taxon>Bacteria</taxon>
        <taxon>Bacillati</taxon>
        <taxon>Bacillota</taxon>
        <taxon>Tissierellia</taxon>
        <taxon>Tissierellales</taxon>
        <taxon>Tepidimicrobiaceae</taxon>
        <taxon>Tepidimicrobium</taxon>
    </lineage>
</organism>
<dbReference type="SUPFAM" id="SSF53448">
    <property type="entry name" value="Nucleotide-diphospho-sugar transferases"/>
    <property type="match status" value="1"/>
</dbReference>